<reference evidence="1 2" key="1">
    <citation type="submission" date="2020-08" db="EMBL/GenBank/DDBJ databases">
        <title>Genomic Encyclopedia of Type Strains, Phase III (KMG-III): the genomes of soil and plant-associated and newly described type strains.</title>
        <authorList>
            <person name="Whitman W."/>
        </authorList>
    </citation>
    <scope>NUCLEOTIDE SEQUENCE [LARGE SCALE GENOMIC DNA]</scope>
    <source>
        <strain evidence="1 2">CECT 8234</strain>
    </source>
</reference>
<proteinExistence type="predicted"/>
<evidence type="ECO:0000313" key="1">
    <source>
        <dbReference type="EMBL" id="MBB3156033.1"/>
    </source>
</evidence>
<comment type="caution">
    <text evidence="1">The sequence shown here is derived from an EMBL/GenBank/DDBJ whole genome shotgun (WGS) entry which is preliminary data.</text>
</comment>
<dbReference type="EMBL" id="JACHXW010000032">
    <property type="protein sequence ID" value="MBB3156033.1"/>
    <property type="molecule type" value="Genomic_DNA"/>
</dbReference>
<accession>A0A7W5CE58</accession>
<sequence>MHERFLITEAALFLYEVKVQWSKPLLCMHIEGIVII</sequence>
<dbReference type="AlphaFoldDB" id="A0A7W5CE58"/>
<name>A0A7W5CE58_9BACL</name>
<organism evidence="1 2">
    <name type="scientific">Paenibacillus endophyticus</name>
    <dbReference type="NCBI Taxonomy" id="1294268"/>
    <lineage>
        <taxon>Bacteria</taxon>
        <taxon>Bacillati</taxon>
        <taxon>Bacillota</taxon>
        <taxon>Bacilli</taxon>
        <taxon>Bacillales</taxon>
        <taxon>Paenibacillaceae</taxon>
        <taxon>Paenibacillus</taxon>
    </lineage>
</organism>
<gene>
    <name evidence="1" type="ORF">FHS16_006153</name>
</gene>
<evidence type="ECO:0000313" key="2">
    <source>
        <dbReference type="Proteomes" id="UP000518605"/>
    </source>
</evidence>
<dbReference type="Proteomes" id="UP000518605">
    <property type="component" value="Unassembled WGS sequence"/>
</dbReference>
<keyword evidence="2" id="KW-1185">Reference proteome</keyword>
<protein>
    <submittedName>
        <fullName evidence="1">Uncharacterized protein</fullName>
    </submittedName>
</protein>